<reference evidence="2" key="1">
    <citation type="submission" date="2023-07" db="EMBL/GenBank/DDBJ databases">
        <authorList>
            <consortium name="CYATHOMIX"/>
        </authorList>
    </citation>
    <scope>NUCLEOTIDE SEQUENCE</scope>
    <source>
        <strain evidence="2">N/A</strain>
    </source>
</reference>
<dbReference type="EMBL" id="CATQJL010000001">
    <property type="protein sequence ID" value="CAJ0590065.1"/>
    <property type="molecule type" value="Genomic_DNA"/>
</dbReference>
<comment type="caution">
    <text evidence="2">The sequence shown here is derived from an EMBL/GenBank/DDBJ whole genome shotgun (WGS) entry which is preliminary data.</text>
</comment>
<evidence type="ECO:0000313" key="2">
    <source>
        <dbReference type="EMBL" id="CAJ0590065.1"/>
    </source>
</evidence>
<dbReference type="AlphaFoldDB" id="A0AA36GJZ6"/>
<sequence length="148" mass="16898">MGAVALDIPVTIAYGAVCLFVVIAIFILYLILYFMISCENAALDIEESYVPVSDFMQPIQPVAWYSVQVAVVADFFKITPDEVLTEYQRDVAARTWIVRHSFPRNDLTSKFLSSFRSRFLKRGYDMNAVVSKTVVALSREDKRKKKKN</sequence>
<accession>A0AA36GJZ6</accession>
<keyword evidence="3" id="KW-1185">Reference proteome</keyword>
<protein>
    <submittedName>
        <fullName evidence="2">Uncharacterized protein</fullName>
    </submittedName>
</protein>
<keyword evidence="1" id="KW-1133">Transmembrane helix</keyword>
<gene>
    <name evidence="2" type="ORF">CYNAS_LOCUS2048</name>
</gene>
<dbReference type="Proteomes" id="UP001176961">
    <property type="component" value="Unassembled WGS sequence"/>
</dbReference>
<organism evidence="2 3">
    <name type="scientific">Cylicocyclus nassatus</name>
    <name type="common">Nematode worm</name>
    <dbReference type="NCBI Taxonomy" id="53992"/>
    <lineage>
        <taxon>Eukaryota</taxon>
        <taxon>Metazoa</taxon>
        <taxon>Ecdysozoa</taxon>
        <taxon>Nematoda</taxon>
        <taxon>Chromadorea</taxon>
        <taxon>Rhabditida</taxon>
        <taxon>Rhabditina</taxon>
        <taxon>Rhabditomorpha</taxon>
        <taxon>Strongyloidea</taxon>
        <taxon>Strongylidae</taxon>
        <taxon>Cylicocyclus</taxon>
    </lineage>
</organism>
<name>A0AA36GJZ6_CYLNA</name>
<keyword evidence="1" id="KW-0472">Membrane</keyword>
<keyword evidence="1" id="KW-0812">Transmembrane</keyword>
<feature type="transmembrane region" description="Helical" evidence="1">
    <location>
        <begin position="12"/>
        <end position="36"/>
    </location>
</feature>
<proteinExistence type="predicted"/>
<evidence type="ECO:0000313" key="3">
    <source>
        <dbReference type="Proteomes" id="UP001176961"/>
    </source>
</evidence>
<evidence type="ECO:0000256" key="1">
    <source>
        <dbReference type="SAM" id="Phobius"/>
    </source>
</evidence>